<dbReference type="PANTHER" id="PTHR46796">
    <property type="entry name" value="HTH-TYPE TRANSCRIPTIONAL ACTIVATOR RHAS-RELATED"/>
    <property type="match status" value="1"/>
</dbReference>
<dbReference type="PANTHER" id="PTHR46796:SF6">
    <property type="entry name" value="ARAC SUBFAMILY"/>
    <property type="match status" value="1"/>
</dbReference>
<feature type="non-terminal residue" evidence="5">
    <location>
        <position position="250"/>
    </location>
</feature>
<evidence type="ECO:0000256" key="2">
    <source>
        <dbReference type="ARBA" id="ARBA00023125"/>
    </source>
</evidence>
<dbReference type="GO" id="GO:0080090">
    <property type="term" value="P:regulation of primary metabolic process"/>
    <property type="evidence" value="ECO:0007669"/>
    <property type="project" value="UniProtKB-ARBA"/>
</dbReference>
<gene>
    <name evidence="5" type="ORF">VQ03_13270</name>
</gene>
<dbReference type="GO" id="GO:0003677">
    <property type="term" value="F:DNA binding"/>
    <property type="evidence" value="ECO:0007669"/>
    <property type="project" value="UniProtKB-KW"/>
</dbReference>
<evidence type="ECO:0000313" key="5">
    <source>
        <dbReference type="EMBL" id="KMO41107.1"/>
    </source>
</evidence>
<dbReference type="EMBL" id="LABZ01000087">
    <property type="protein sequence ID" value="KMO41107.1"/>
    <property type="molecule type" value="Genomic_DNA"/>
</dbReference>
<evidence type="ECO:0000256" key="1">
    <source>
        <dbReference type="ARBA" id="ARBA00023015"/>
    </source>
</evidence>
<evidence type="ECO:0000259" key="4">
    <source>
        <dbReference type="Pfam" id="PF14525"/>
    </source>
</evidence>
<evidence type="ECO:0000256" key="3">
    <source>
        <dbReference type="ARBA" id="ARBA00023163"/>
    </source>
</evidence>
<sequence>MRGPNLCLEGSTFGPRTISAWREAVAPFWDVEIRKEDTPDFRGQSEVYHLGNAIIGLTAASELRNERSRGLVARMGVDHVAAQLRIDGRATIRSAGHETPMGPGDVALLDLAQPLSLDSTDYRAITVIIPRGLFPEGGAGLAEAHGTVLPGATAFGALVSDHLRSLGANVPHFSPAEARVAAQATAVLLSAAARTAIGEVGRPPVPAPVFLAVRSAIDAEIASADLTVEHLCRRFGVSRSALYRLFAPMG</sequence>
<accession>A0A0J6T5M6</accession>
<name>A0A0J6T5M6_9HYPH</name>
<reference evidence="5 6" key="1">
    <citation type="submission" date="2015-03" db="EMBL/GenBank/DDBJ databases">
        <title>Genome sequencing of Methylobacterium tarhaniae DSM 25844.</title>
        <authorList>
            <person name="Chaudhry V."/>
            <person name="Patil P.B."/>
        </authorList>
    </citation>
    <scope>NUCLEOTIDE SEQUENCE [LARGE SCALE GENOMIC DNA]</scope>
    <source>
        <strain evidence="5 6">DSM 25844</strain>
    </source>
</reference>
<keyword evidence="1" id="KW-0805">Transcription regulation</keyword>
<keyword evidence="2" id="KW-0238">DNA-binding</keyword>
<dbReference type="AlphaFoldDB" id="A0A0J6T5M6"/>
<proteinExistence type="predicted"/>
<organism evidence="5 6">
    <name type="scientific">Methylobacterium tarhaniae</name>
    <dbReference type="NCBI Taxonomy" id="1187852"/>
    <lineage>
        <taxon>Bacteria</taxon>
        <taxon>Pseudomonadati</taxon>
        <taxon>Pseudomonadota</taxon>
        <taxon>Alphaproteobacteria</taxon>
        <taxon>Hyphomicrobiales</taxon>
        <taxon>Methylobacteriaceae</taxon>
        <taxon>Methylobacterium</taxon>
    </lineage>
</organism>
<keyword evidence="6" id="KW-1185">Reference proteome</keyword>
<dbReference type="Pfam" id="PF14525">
    <property type="entry name" value="AraC_binding_2"/>
    <property type="match status" value="1"/>
</dbReference>
<feature type="domain" description="Transcription regulator HTH AraC- type ligand binding" evidence="4">
    <location>
        <begin position="28"/>
        <end position="190"/>
    </location>
</feature>
<dbReference type="Proteomes" id="UP000036449">
    <property type="component" value="Unassembled WGS sequence"/>
</dbReference>
<evidence type="ECO:0000313" key="6">
    <source>
        <dbReference type="Proteomes" id="UP000036449"/>
    </source>
</evidence>
<comment type="caution">
    <text evidence="5">The sequence shown here is derived from an EMBL/GenBank/DDBJ whole genome shotgun (WGS) entry which is preliminary data.</text>
</comment>
<protein>
    <submittedName>
        <fullName evidence="5">AraC family transcriptional regulator</fullName>
    </submittedName>
</protein>
<dbReference type="InterPro" id="IPR050204">
    <property type="entry name" value="AraC_XylS_family_regulators"/>
</dbReference>
<dbReference type="InterPro" id="IPR035418">
    <property type="entry name" value="AraC-bd_2"/>
</dbReference>
<keyword evidence="3" id="KW-0804">Transcription</keyword>